<protein>
    <submittedName>
        <fullName evidence="4">C2H2-type domain-containing protein</fullName>
    </submittedName>
</protein>
<dbReference type="GO" id="GO:0006355">
    <property type="term" value="P:regulation of DNA-templated transcription"/>
    <property type="evidence" value="ECO:0007669"/>
    <property type="project" value="TreeGrafter"/>
</dbReference>
<accession>A0A1I7WQ96</accession>
<dbReference type="InterPro" id="IPR036236">
    <property type="entry name" value="Znf_C2H2_sf"/>
</dbReference>
<dbReference type="SMART" id="SM00355">
    <property type="entry name" value="ZnF_C2H2"/>
    <property type="match status" value="2"/>
</dbReference>
<dbReference type="Pfam" id="PF00096">
    <property type="entry name" value="zf-C2H2"/>
    <property type="match status" value="1"/>
</dbReference>
<dbReference type="PANTHER" id="PTHR15021">
    <property type="entry name" value="DISCONNECTED-RELATED"/>
    <property type="match status" value="1"/>
</dbReference>
<keyword evidence="1" id="KW-0479">Metal-binding</keyword>
<dbReference type="PROSITE" id="PS50157">
    <property type="entry name" value="ZINC_FINGER_C2H2_2"/>
    <property type="match status" value="2"/>
</dbReference>
<dbReference type="Gene3D" id="3.30.160.60">
    <property type="entry name" value="Classic Zinc Finger"/>
    <property type="match status" value="1"/>
</dbReference>
<sequence>MVRRVRILPTIPLPKCLYNRDGALISHWSAANEKTAMERLGQFPLCAPLLDGLRTTVLPPWMPMPVQLASIHNVMPIQAPRPERSSISPVTSEVDTKKEIDDEEKVNVEDEDTPVINATLEMLSRPNSGDSSILSESPININKLKKRVMCERCNKSFCDKGALKIHTSAVHLKEMHMCTIPGCGKEFSSRRSRNRHSANTNPKLHMPEAAQTYRDQIGLSAALTMGAASVCMTSPATVNLTPPIYSTASMDASSSTESCEMEKVTPLSLLGKRKADDSAEETTPLDLTWKSTLPTPPASKLPFPFPSADFQLLLLQQLVQAQFFKYIFKMKDSETTIMTQCIGVEHYIQKRRYKLNGNKIEANHGLIVLPCCGTASPAQGIISNRAECRSAKINERLCFLHGTTTGVEILLYNALIALYTTAIIQKLTVSIAKNCMDLYNYSRTWVNMFCGSIFMESYDKYYAS</sequence>
<dbReference type="InterPro" id="IPR013087">
    <property type="entry name" value="Znf_C2H2_type"/>
</dbReference>
<dbReference type="AlphaFoldDB" id="A0A1I7WQ96"/>
<dbReference type="WBParaSite" id="Hba_07323">
    <property type="protein sequence ID" value="Hba_07323"/>
    <property type="gene ID" value="Hba_07323"/>
</dbReference>
<evidence type="ECO:0000259" key="2">
    <source>
        <dbReference type="PROSITE" id="PS50157"/>
    </source>
</evidence>
<evidence type="ECO:0000256" key="1">
    <source>
        <dbReference type="PROSITE-ProRule" id="PRU00042"/>
    </source>
</evidence>
<dbReference type="GO" id="GO:0005634">
    <property type="term" value="C:nucleus"/>
    <property type="evidence" value="ECO:0007669"/>
    <property type="project" value="TreeGrafter"/>
</dbReference>
<keyword evidence="3" id="KW-1185">Reference proteome</keyword>
<feature type="domain" description="C2H2-type" evidence="2">
    <location>
        <begin position="148"/>
        <end position="176"/>
    </location>
</feature>
<feature type="domain" description="C2H2-type" evidence="2">
    <location>
        <begin position="176"/>
        <end position="210"/>
    </location>
</feature>
<organism evidence="3 4">
    <name type="scientific">Heterorhabditis bacteriophora</name>
    <name type="common">Entomopathogenic nematode worm</name>
    <dbReference type="NCBI Taxonomy" id="37862"/>
    <lineage>
        <taxon>Eukaryota</taxon>
        <taxon>Metazoa</taxon>
        <taxon>Ecdysozoa</taxon>
        <taxon>Nematoda</taxon>
        <taxon>Chromadorea</taxon>
        <taxon>Rhabditida</taxon>
        <taxon>Rhabditina</taxon>
        <taxon>Rhabditomorpha</taxon>
        <taxon>Strongyloidea</taxon>
        <taxon>Heterorhabditidae</taxon>
        <taxon>Heterorhabditis</taxon>
    </lineage>
</organism>
<dbReference type="GO" id="GO:0008270">
    <property type="term" value="F:zinc ion binding"/>
    <property type="evidence" value="ECO:0007669"/>
    <property type="project" value="UniProtKB-KW"/>
</dbReference>
<dbReference type="PANTHER" id="PTHR15021:SF0">
    <property type="entry name" value="DISCO-RELATED, ISOFORM A-RELATED"/>
    <property type="match status" value="1"/>
</dbReference>
<name>A0A1I7WQ96_HETBA</name>
<evidence type="ECO:0000313" key="4">
    <source>
        <dbReference type="WBParaSite" id="Hba_07323"/>
    </source>
</evidence>
<reference evidence="4" key="1">
    <citation type="submission" date="2016-11" db="UniProtKB">
        <authorList>
            <consortium name="WormBaseParasite"/>
        </authorList>
    </citation>
    <scope>IDENTIFICATION</scope>
</reference>
<dbReference type="InterPro" id="IPR040436">
    <property type="entry name" value="Disconnected-like"/>
</dbReference>
<proteinExistence type="predicted"/>
<evidence type="ECO:0000313" key="3">
    <source>
        <dbReference type="Proteomes" id="UP000095283"/>
    </source>
</evidence>
<keyword evidence="1" id="KW-0862">Zinc</keyword>
<dbReference type="Proteomes" id="UP000095283">
    <property type="component" value="Unplaced"/>
</dbReference>
<dbReference type="PROSITE" id="PS00028">
    <property type="entry name" value="ZINC_FINGER_C2H2_1"/>
    <property type="match status" value="1"/>
</dbReference>
<dbReference type="SUPFAM" id="SSF57667">
    <property type="entry name" value="beta-beta-alpha zinc fingers"/>
    <property type="match status" value="1"/>
</dbReference>
<keyword evidence="1" id="KW-0863">Zinc-finger</keyword>